<dbReference type="Proteomes" id="UP001595766">
    <property type="component" value="Unassembled WGS sequence"/>
</dbReference>
<dbReference type="Pfam" id="PF04023">
    <property type="entry name" value="FeoA"/>
    <property type="match status" value="1"/>
</dbReference>
<dbReference type="Gene3D" id="2.30.30.90">
    <property type="match status" value="1"/>
</dbReference>
<keyword evidence="4" id="KW-1185">Reference proteome</keyword>
<dbReference type="SMART" id="SM00899">
    <property type="entry name" value="FeoA"/>
    <property type="match status" value="1"/>
</dbReference>
<dbReference type="RefSeq" id="WP_241294936.1">
    <property type="nucleotide sequence ID" value="NZ_JAKZGR010000008.1"/>
</dbReference>
<feature type="domain" description="Ferrous iron transporter FeoA-like" evidence="2">
    <location>
        <begin position="8"/>
        <end position="74"/>
    </location>
</feature>
<dbReference type="InterPro" id="IPR007167">
    <property type="entry name" value="Fe-transptr_FeoA-like"/>
</dbReference>
<dbReference type="SUPFAM" id="SSF50037">
    <property type="entry name" value="C-terminal domain of transcriptional repressors"/>
    <property type="match status" value="1"/>
</dbReference>
<accession>A0ABV8ES49</accession>
<name>A0ABV8ES49_9BACT</name>
<sequence>MSLNASKMPADIAHKIVKLDDSAIHINMIEIGLGIGKTITRCHKAPFGGAMAFEVEGNMVCMRPAEAQLVIVEEIACDFKTEIEL</sequence>
<comment type="caution">
    <text evidence="3">The sequence shown here is derived from an EMBL/GenBank/DDBJ whole genome shotgun (WGS) entry which is preliminary data.</text>
</comment>
<dbReference type="InterPro" id="IPR038157">
    <property type="entry name" value="FeoA_core_dom"/>
</dbReference>
<gene>
    <name evidence="3" type="ORF">ACFOUP_18645</name>
</gene>
<evidence type="ECO:0000313" key="4">
    <source>
        <dbReference type="Proteomes" id="UP001595766"/>
    </source>
</evidence>
<reference evidence="4" key="1">
    <citation type="journal article" date="2019" name="Int. J. Syst. Evol. Microbiol.">
        <title>The Global Catalogue of Microorganisms (GCM) 10K type strain sequencing project: providing services to taxonomists for standard genome sequencing and annotation.</title>
        <authorList>
            <consortium name="The Broad Institute Genomics Platform"/>
            <consortium name="The Broad Institute Genome Sequencing Center for Infectious Disease"/>
            <person name="Wu L."/>
            <person name="Ma J."/>
        </authorList>
    </citation>
    <scope>NUCLEOTIDE SEQUENCE [LARGE SCALE GENOMIC DNA]</scope>
    <source>
        <strain evidence="4">CECT 8551</strain>
    </source>
</reference>
<proteinExistence type="predicted"/>
<keyword evidence="1" id="KW-0408">Iron</keyword>
<evidence type="ECO:0000313" key="3">
    <source>
        <dbReference type="EMBL" id="MFC3978409.1"/>
    </source>
</evidence>
<protein>
    <submittedName>
        <fullName evidence="3">Ferrous iron transport protein A</fullName>
    </submittedName>
</protein>
<evidence type="ECO:0000256" key="1">
    <source>
        <dbReference type="ARBA" id="ARBA00023004"/>
    </source>
</evidence>
<organism evidence="3 4">
    <name type="scientific">Belliella kenyensis</name>
    <dbReference type="NCBI Taxonomy" id="1472724"/>
    <lineage>
        <taxon>Bacteria</taxon>
        <taxon>Pseudomonadati</taxon>
        <taxon>Bacteroidota</taxon>
        <taxon>Cytophagia</taxon>
        <taxon>Cytophagales</taxon>
        <taxon>Cyclobacteriaceae</taxon>
        <taxon>Belliella</taxon>
    </lineage>
</organism>
<dbReference type="InterPro" id="IPR008988">
    <property type="entry name" value="Transcriptional_repressor_C"/>
</dbReference>
<evidence type="ECO:0000259" key="2">
    <source>
        <dbReference type="SMART" id="SM00899"/>
    </source>
</evidence>
<dbReference type="EMBL" id="JBHSAV010000094">
    <property type="protein sequence ID" value="MFC3978409.1"/>
    <property type="molecule type" value="Genomic_DNA"/>
</dbReference>